<dbReference type="AlphaFoldDB" id="A0A1Z9YUW1"/>
<dbReference type="Pfam" id="PF01261">
    <property type="entry name" value="AP_endonuc_2"/>
    <property type="match status" value="1"/>
</dbReference>
<dbReference type="PANTHER" id="PTHR12110">
    <property type="entry name" value="HYDROXYPYRUVATE ISOMERASE"/>
    <property type="match status" value="1"/>
</dbReference>
<sequence length="299" mass="33960">MCNKLVMPFSNVLHLNFRDKLKVMNIAEFNSMSIQPQEIKKIMAEEKIKITDIKKIAADYGVTITRLDPLCTWVPKWETKNFGSSFNDGHSTTPQEFFEIATALEVQIMSLNATFPEGTYSTEQLSEFFYTIDSMANDHGILCGLEAIPMWGVKTIAQAWDIVNGSGSKMGGIVIDTLHFVRGNSTLEMLDKIPSNRFHNIQICDGPLNLPENKTLEDECFSRMWPGDGEFPLIEILKYLKERKVLREVCAEVFSYTNKNKSLEEIATLSREKVENLFTKAGISYSDLQSNLTIKNFNQ</sequence>
<accession>A0A1Z9YUW1</accession>
<evidence type="ECO:0000259" key="1">
    <source>
        <dbReference type="Pfam" id="PF01261"/>
    </source>
</evidence>
<dbReference type="EMBL" id="NEXX01000006">
    <property type="protein sequence ID" value="OUY05990.1"/>
    <property type="molecule type" value="Genomic_DNA"/>
</dbReference>
<organism evidence="2 3">
    <name type="scientific">Acinetobacter populi</name>
    <dbReference type="NCBI Taxonomy" id="1582270"/>
    <lineage>
        <taxon>Bacteria</taxon>
        <taxon>Pseudomonadati</taxon>
        <taxon>Pseudomonadota</taxon>
        <taxon>Gammaproteobacteria</taxon>
        <taxon>Moraxellales</taxon>
        <taxon>Moraxellaceae</taxon>
        <taxon>Acinetobacter</taxon>
    </lineage>
</organism>
<reference evidence="2 3" key="1">
    <citation type="submission" date="2017-05" db="EMBL/GenBank/DDBJ databases">
        <title>Acinetobacter populi ANC 5415 (= PBJ7), whole genome shotgun sequencing project.</title>
        <authorList>
            <person name="Nemec A."/>
            <person name="Radolfova-Krizova L."/>
        </authorList>
    </citation>
    <scope>NUCLEOTIDE SEQUENCE [LARGE SCALE GENOMIC DNA]</scope>
    <source>
        <strain evidence="2 3">PBJ7</strain>
    </source>
</reference>
<gene>
    <name evidence="2" type="ORF">CAP51_14860</name>
</gene>
<evidence type="ECO:0000313" key="2">
    <source>
        <dbReference type="EMBL" id="OUY05990.1"/>
    </source>
</evidence>
<comment type="caution">
    <text evidence="2">The sequence shown here is derived from an EMBL/GenBank/DDBJ whole genome shotgun (WGS) entry which is preliminary data.</text>
</comment>
<dbReference type="PANTHER" id="PTHR12110:SF48">
    <property type="entry name" value="BLL3656 PROTEIN"/>
    <property type="match status" value="1"/>
</dbReference>
<dbReference type="Gene3D" id="3.20.20.150">
    <property type="entry name" value="Divalent-metal-dependent TIM barrel enzymes"/>
    <property type="match status" value="1"/>
</dbReference>
<dbReference type="InterPro" id="IPR013022">
    <property type="entry name" value="Xyl_isomerase-like_TIM-brl"/>
</dbReference>
<dbReference type="SUPFAM" id="SSF51658">
    <property type="entry name" value="Xylose isomerase-like"/>
    <property type="match status" value="1"/>
</dbReference>
<dbReference type="Proteomes" id="UP000196536">
    <property type="component" value="Unassembled WGS sequence"/>
</dbReference>
<feature type="domain" description="Xylose isomerase-like TIM barrel" evidence="1">
    <location>
        <begin position="41"/>
        <end position="265"/>
    </location>
</feature>
<proteinExistence type="predicted"/>
<dbReference type="InterPro" id="IPR050312">
    <property type="entry name" value="IolE/XylAMocC-like"/>
</dbReference>
<evidence type="ECO:0000313" key="3">
    <source>
        <dbReference type="Proteomes" id="UP000196536"/>
    </source>
</evidence>
<keyword evidence="3" id="KW-1185">Reference proteome</keyword>
<dbReference type="InterPro" id="IPR036237">
    <property type="entry name" value="Xyl_isomerase-like_sf"/>
</dbReference>
<protein>
    <recommendedName>
        <fullName evidence="1">Xylose isomerase-like TIM barrel domain-containing protein</fullName>
    </recommendedName>
</protein>
<name>A0A1Z9YUW1_9GAMM</name>